<protein>
    <recommendedName>
        <fullName evidence="1">DOG1 domain-containing protein</fullName>
    </recommendedName>
</protein>
<dbReference type="PANTHER" id="PTHR46354">
    <property type="entry name" value="DOG1 DOMAIN-CONTAINING PROTEIN"/>
    <property type="match status" value="1"/>
</dbReference>
<gene>
    <name evidence="2" type="ORF">KP509_10G040500</name>
</gene>
<evidence type="ECO:0000313" key="3">
    <source>
        <dbReference type="Proteomes" id="UP000825935"/>
    </source>
</evidence>
<evidence type="ECO:0000313" key="2">
    <source>
        <dbReference type="EMBL" id="KAH7427359.1"/>
    </source>
</evidence>
<feature type="domain" description="DOG1" evidence="1">
    <location>
        <begin position="24"/>
        <end position="258"/>
    </location>
</feature>
<reference evidence="2" key="1">
    <citation type="submission" date="2021-08" db="EMBL/GenBank/DDBJ databases">
        <title>WGS assembly of Ceratopteris richardii.</title>
        <authorList>
            <person name="Marchant D.B."/>
            <person name="Chen G."/>
            <person name="Jenkins J."/>
            <person name="Shu S."/>
            <person name="Leebens-Mack J."/>
            <person name="Grimwood J."/>
            <person name="Schmutz J."/>
            <person name="Soltis P."/>
            <person name="Soltis D."/>
            <person name="Chen Z.-H."/>
        </authorList>
    </citation>
    <scope>NUCLEOTIDE SEQUENCE</scope>
    <source>
        <strain evidence="2">Whitten #5841</strain>
        <tissue evidence="2">Leaf</tissue>
    </source>
</reference>
<proteinExistence type="predicted"/>
<dbReference type="GO" id="GO:0006351">
    <property type="term" value="P:DNA-templated transcription"/>
    <property type="evidence" value="ECO:0007669"/>
    <property type="project" value="InterPro"/>
</dbReference>
<dbReference type="GO" id="GO:0043565">
    <property type="term" value="F:sequence-specific DNA binding"/>
    <property type="evidence" value="ECO:0007669"/>
    <property type="project" value="InterPro"/>
</dbReference>
<name>A0A8T2U434_CERRI</name>
<dbReference type="InterPro" id="IPR025422">
    <property type="entry name" value="TGA_domain"/>
</dbReference>
<sequence>MQLEGSKFYFHYIRCKLLQTGGIGNTKRSSRDTWWNLWQQYVDRLRDVMKSNSAETEYEKIIIDCLDAYKRHLHVATSDEALTILAGDECTLIQNAFMWMGRWRPSSAIVFVLSRMGFDSVQATKDHCEAAVACSSSSSTVKEKQLTCLRALQKEAFQAEARISDEVAAVQMLLADQDALDILHGRNSESDGYDDLIHLRQLLHVKLGELKVLLQKADELRLHTLTNLLTIISSRQAASCLIGAFELMFVIRSLGDSI</sequence>
<dbReference type="OrthoDB" id="542841at2759"/>
<dbReference type="Pfam" id="PF14144">
    <property type="entry name" value="DOG1"/>
    <property type="match status" value="1"/>
</dbReference>
<dbReference type="PANTHER" id="PTHR46354:SF4">
    <property type="entry name" value="PROTEIN DOG1-LIKE 3"/>
    <property type="match status" value="1"/>
</dbReference>
<dbReference type="AlphaFoldDB" id="A0A8T2U434"/>
<accession>A0A8T2U434</accession>
<dbReference type="EMBL" id="CM035415">
    <property type="protein sequence ID" value="KAH7427359.1"/>
    <property type="molecule type" value="Genomic_DNA"/>
</dbReference>
<comment type="caution">
    <text evidence="2">The sequence shown here is derived from an EMBL/GenBank/DDBJ whole genome shotgun (WGS) entry which is preliminary data.</text>
</comment>
<dbReference type="PROSITE" id="PS51806">
    <property type="entry name" value="DOG1"/>
    <property type="match status" value="1"/>
</dbReference>
<organism evidence="2 3">
    <name type="scientific">Ceratopteris richardii</name>
    <name type="common">Triangle waterfern</name>
    <dbReference type="NCBI Taxonomy" id="49495"/>
    <lineage>
        <taxon>Eukaryota</taxon>
        <taxon>Viridiplantae</taxon>
        <taxon>Streptophyta</taxon>
        <taxon>Embryophyta</taxon>
        <taxon>Tracheophyta</taxon>
        <taxon>Polypodiopsida</taxon>
        <taxon>Polypodiidae</taxon>
        <taxon>Polypodiales</taxon>
        <taxon>Pteridineae</taxon>
        <taxon>Pteridaceae</taxon>
        <taxon>Parkerioideae</taxon>
        <taxon>Ceratopteris</taxon>
    </lineage>
</organism>
<keyword evidence="3" id="KW-1185">Reference proteome</keyword>
<dbReference type="InterPro" id="IPR051886">
    <property type="entry name" value="Seed_Dev/Stress_Resp_Reg"/>
</dbReference>
<dbReference type="Proteomes" id="UP000825935">
    <property type="component" value="Chromosome 10"/>
</dbReference>
<evidence type="ECO:0000259" key="1">
    <source>
        <dbReference type="PROSITE" id="PS51806"/>
    </source>
</evidence>
<dbReference type="OMA" id="HYIRCKL"/>